<feature type="active site" description="Proton donor" evidence="4">
    <location>
        <position position="297"/>
    </location>
</feature>
<reference evidence="6 7" key="1">
    <citation type="submission" date="2016-04" db="EMBL/GenBank/DDBJ databases">
        <title>Complete genome sequence and analysis of deep-sea sediment isolate, Amycolatopsis sp. WP1.</title>
        <authorList>
            <person name="Wang H."/>
            <person name="Chen S."/>
            <person name="Wu Q."/>
        </authorList>
    </citation>
    <scope>NUCLEOTIDE SEQUENCE [LARGE SCALE GENOMIC DNA]</scope>
    <source>
        <strain evidence="6 7">WP1</strain>
    </source>
</reference>
<keyword evidence="7" id="KW-1185">Reference proteome</keyword>
<dbReference type="InterPro" id="IPR010497">
    <property type="entry name" value="Epoxide_hydro_N"/>
</dbReference>
<keyword evidence="2" id="KW-0058">Aromatic hydrocarbons catabolism</keyword>
<dbReference type="Gene3D" id="3.40.50.1820">
    <property type="entry name" value="alpha/beta hydrolase"/>
    <property type="match status" value="1"/>
</dbReference>
<comment type="similarity">
    <text evidence="1">Belongs to the peptidase S33 family.</text>
</comment>
<feature type="domain" description="Epoxide hydrolase N-terminal" evidence="5">
    <location>
        <begin position="5"/>
        <end position="110"/>
    </location>
</feature>
<proteinExistence type="inferred from homology"/>
<organism evidence="6 7">
    <name type="scientific">Amycolatopsis albispora</name>
    <dbReference type="NCBI Taxonomy" id="1804986"/>
    <lineage>
        <taxon>Bacteria</taxon>
        <taxon>Bacillati</taxon>
        <taxon>Actinomycetota</taxon>
        <taxon>Actinomycetes</taxon>
        <taxon>Pseudonocardiales</taxon>
        <taxon>Pseudonocardiaceae</taxon>
        <taxon>Amycolatopsis</taxon>
    </lineage>
</organism>
<protein>
    <submittedName>
        <fullName evidence="6">Epoxide hydrolase</fullName>
    </submittedName>
</protein>
<evidence type="ECO:0000256" key="4">
    <source>
        <dbReference type="PIRSR" id="PIRSR001112-1"/>
    </source>
</evidence>
<name>A0A344LJR3_9PSEU</name>
<accession>A0A344LJR3</accession>
<evidence type="ECO:0000256" key="2">
    <source>
        <dbReference type="ARBA" id="ARBA00022797"/>
    </source>
</evidence>
<dbReference type="InterPro" id="IPR016292">
    <property type="entry name" value="Epoxide_hydrolase"/>
</dbReference>
<dbReference type="AlphaFoldDB" id="A0A344LJR3"/>
<dbReference type="Pfam" id="PF06441">
    <property type="entry name" value="EHN"/>
    <property type="match status" value="1"/>
</dbReference>
<dbReference type="RefSeq" id="WP_113697361.1">
    <property type="nucleotide sequence ID" value="NZ_CP015163.1"/>
</dbReference>
<evidence type="ECO:0000259" key="5">
    <source>
        <dbReference type="Pfam" id="PF06441"/>
    </source>
</evidence>
<evidence type="ECO:0000313" key="7">
    <source>
        <dbReference type="Proteomes" id="UP000250434"/>
    </source>
</evidence>
<gene>
    <name evidence="6" type="ORF">A4R43_05270</name>
</gene>
<evidence type="ECO:0000256" key="1">
    <source>
        <dbReference type="ARBA" id="ARBA00010088"/>
    </source>
</evidence>
<evidence type="ECO:0000256" key="3">
    <source>
        <dbReference type="ARBA" id="ARBA00022801"/>
    </source>
</evidence>
<dbReference type="InterPro" id="IPR000639">
    <property type="entry name" value="Epox_hydrolase-like"/>
</dbReference>
<dbReference type="InterPro" id="IPR029058">
    <property type="entry name" value="AB_hydrolase_fold"/>
</dbReference>
<dbReference type="PRINTS" id="PR00412">
    <property type="entry name" value="EPOXHYDRLASE"/>
</dbReference>
<feature type="active site" description="Proton acceptor" evidence="4">
    <location>
        <position position="348"/>
    </location>
</feature>
<keyword evidence="3 6" id="KW-0378">Hydrolase</keyword>
<dbReference type="EMBL" id="CP015163">
    <property type="protein sequence ID" value="AXB48287.1"/>
    <property type="molecule type" value="Genomic_DNA"/>
</dbReference>
<dbReference type="GO" id="GO:0004301">
    <property type="term" value="F:epoxide hydrolase activity"/>
    <property type="evidence" value="ECO:0007669"/>
    <property type="project" value="TreeGrafter"/>
</dbReference>
<evidence type="ECO:0000313" key="6">
    <source>
        <dbReference type="EMBL" id="AXB48287.1"/>
    </source>
</evidence>
<dbReference type="SUPFAM" id="SSF53474">
    <property type="entry name" value="alpha/beta-Hydrolases"/>
    <property type="match status" value="1"/>
</dbReference>
<dbReference type="Proteomes" id="UP000250434">
    <property type="component" value="Chromosome"/>
</dbReference>
<dbReference type="KEGG" id="aab:A4R43_05270"/>
<feature type="active site" description="Nucleophile" evidence="4">
    <location>
        <position position="169"/>
    </location>
</feature>
<sequence>MSEEIKPFRVNFPESALDDLRARLAQTRWPDELPGVGWAQGVPVSYLRELAEYWRTGYDWRAAERELNAYPQFTTEIDGQRVHFLHVRSASAEATPLLLTHGWPGSIVEFLDLIELLTGEFHLVIPSLPGFGLSGPTTESGWNSPRIARAWVELMDRLGYERFGVQGGDTGAIVSPEVARLVPDRVIGVHCNGLTAFTPVDPGAELTEAEQARVERLRYLETEQSGYAMIQISRPQTLAFGLTDSPAGQLAWIVEKFHEWTDPAAELPEKAVDRDRLLTNVMLYWLTGTAASSSRLYYETAHAGAWAAAEKSAVPTGVAVFPHDVSIRRTVELEHTVVHWAEYDRGGHFAAMEAPDLLAADIRAFFGSLRGEAQ</sequence>
<dbReference type="PANTHER" id="PTHR21661:SF35">
    <property type="entry name" value="EPOXIDE HYDROLASE"/>
    <property type="match status" value="1"/>
</dbReference>
<dbReference type="PANTHER" id="PTHR21661">
    <property type="entry name" value="EPOXIDE HYDROLASE 1-RELATED"/>
    <property type="match status" value="1"/>
</dbReference>
<dbReference type="PIRSF" id="PIRSF001112">
    <property type="entry name" value="Epoxide_hydrolase"/>
    <property type="match status" value="1"/>
</dbReference>
<dbReference type="GO" id="GO:0097176">
    <property type="term" value="P:epoxide metabolic process"/>
    <property type="evidence" value="ECO:0007669"/>
    <property type="project" value="TreeGrafter"/>
</dbReference>
<dbReference type="OrthoDB" id="4654311at2"/>